<keyword evidence="1" id="KW-0472">Membrane</keyword>
<dbReference type="EMBL" id="VSSQ01087020">
    <property type="protein sequence ID" value="MPN34140.1"/>
    <property type="molecule type" value="Genomic_DNA"/>
</dbReference>
<feature type="transmembrane region" description="Helical" evidence="1">
    <location>
        <begin position="19"/>
        <end position="38"/>
    </location>
</feature>
<evidence type="ECO:0000256" key="1">
    <source>
        <dbReference type="SAM" id="Phobius"/>
    </source>
</evidence>
<keyword evidence="1" id="KW-0812">Transmembrane</keyword>
<organism evidence="2">
    <name type="scientific">bioreactor metagenome</name>
    <dbReference type="NCBI Taxonomy" id="1076179"/>
    <lineage>
        <taxon>unclassified sequences</taxon>
        <taxon>metagenomes</taxon>
        <taxon>ecological metagenomes</taxon>
    </lineage>
</organism>
<dbReference type="AlphaFoldDB" id="A0A645H619"/>
<gene>
    <name evidence="2" type="ORF">SDC9_181633</name>
</gene>
<evidence type="ECO:0000313" key="2">
    <source>
        <dbReference type="EMBL" id="MPN34140.1"/>
    </source>
</evidence>
<reference evidence="2" key="1">
    <citation type="submission" date="2019-08" db="EMBL/GenBank/DDBJ databases">
        <authorList>
            <person name="Kucharzyk K."/>
            <person name="Murdoch R.W."/>
            <person name="Higgins S."/>
            <person name="Loffler F."/>
        </authorList>
    </citation>
    <scope>NUCLEOTIDE SEQUENCE</scope>
</reference>
<comment type="caution">
    <text evidence="2">The sequence shown here is derived from an EMBL/GenBank/DDBJ whole genome shotgun (WGS) entry which is preliminary data.</text>
</comment>
<sequence length="46" mass="5134">MCGPSYIHFKLLLYAIKQIQFAAGFALTIVQGVVLRLIKPEVTRGE</sequence>
<name>A0A645H619_9ZZZZ</name>
<proteinExistence type="predicted"/>
<keyword evidence="1" id="KW-1133">Transmembrane helix</keyword>
<accession>A0A645H619</accession>
<protein>
    <submittedName>
        <fullName evidence="2">Uncharacterized protein</fullName>
    </submittedName>
</protein>